<protein>
    <submittedName>
        <fullName evidence="3">DUF58 domain-containing protein</fullName>
    </submittedName>
</protein>
<dbReference type="CDD" id="cd00198">
    <property type="entry name" value="vWFA"/>
    <property type="match status" value="1"/>
</dbReference>
<evidence type="ECO:0000313" key="3">
    <source>
        <dbReference type="EMBL" id="THE10269.1"/>
    </source>
</evidence>
<feature type="transmembrane region" description="Helical" evidence="1">
    <location>
        <begin position="45"/>
        <end position="66"/>
    </location>
</feature>
<gene>
    <name evidence="3" type="ORF">E1I69_19590</name>
</gene>
<dbReference type="AlphaFoldDB" id="A0A4S3PLF4"/>
<feature type="domain" description="VWFA" evidence="2">
    <location>
        <begin position="246"/>
        <end position="410"/>
    </location>
</feature>
<proteinExistence type="predicted"/>
<dbReference type="Proteomes" id="UP000306477">
    <property type="component" value="Unassembled WGS sequence"/>
</dbReference>
<dbReference type="PANTHER" id="PTHR33608:SF3">
    <property type="entry name" value="SLR2013 PROTEIN"/>
    <property type="match status" value="1"/>
</dbReference>
<dbReference type="SUPFAM" id="SSF53300">
    <property type="entry name" value="vWA-like"/>
    <property type="match status" value="1"/>
</dbReference>
<dbReference type="OrthoDB" id="9778037at2"/>
<dbReference type="InterPro" id="IPR036465">
    <property type="entry name" value="vWFA_dom_sf"/>
</dbReference>
<dbReference type="Gene3D" id="3.40.50.410">
    <property type="entry name" value="von Willebrand factor, type A domain"/>
    <property type="match status" value="1"/>
</dbReference>
<evidence type="ECO:0000259" key="2">
    <source>
        <dbReference type="SMART" id="SM00327"/>
    </source>
</evidence>
<dbReference type="STRING" id="1033734.GCA_000285535_00428"/>
<comment type="caution">
    <text evidence="3">The sequence shown here is derived from an EMBL/GenBank/DDBJ whole genome shotgun (WGS) entry which is preliminary data.</text>
</comment>
<sequence>MTKSLKNLWDRFLFLDRGILPTTRLILVFLLLSIGFLVLSSFGFSWGLIIALNLFVLFGSLVDLFFSPRKKDLSANRKVSSEMERGLPTLIEVEISNNSIYGLSYRFVDGIPDSFTNSFPIKGRISGGTTSRITYQIEAMERGDYQIKRLFFRYKSVLGLWEKQLTFTIEDHVKVIPDLSETRQYLENAQKFLLYQGVKIRKQQTGTGEFSKIRSYVVGDDPRTINWRQTAKLHEVMTNEYEPEHGKYITILLDCGRMMGAELEKGNRLERAIESALTVATAALQNGDYVSMLAFSTNVKVFVPAGKGITHLQTILKAIYNVKVDAVESNYGAVLSYLETVQKKRSLLLMFSDVQTFVREESALVYLRKLRKRHYFLMVGVEDETLNQRINEKPTTIQKAMLKSMAQQQMLVKKREKQKWENQGLMMIEAKEDKLAVTAVSYYIDIMNRNLL</sequence>
<evidence type="ECO:0000256" key="1">
    <source>
        <dbReference type="SAM" id="Phobius"/>
    </source>
</evidence>
<evidence type="ECO:0000313" key="4">
    <source>
        <dbReference type="Proteomes" id="UP000306477"/>
    </source>
</evidence>
<feature type="transmembrane region" description="Helical" evidence="1">
    <location>
        <begin position="21"/>
        <end position="39"/>
    </location>
</feature>
<keyword evidence="1" id="KW-1133">Transmembrane helix</keyword>
<keyword evidence="1" id="KW-0472">Membrane</keyword>
<dbReference type="InterPro" id="IPR002881">
    <property type="entry name" value="DUF58"/>
</dbReference>
<name>A0A4S3PLF4_9BACI</name>
<accession>A0A4S3PLF4</accession>
<dbReference type="SMART" id="SM00327">
    <property type="entry name" value="VWA"/>
    <property type="match status" value="1"/>
</dbReference>
<dbReference type="EMBL" id="SLUB01000051">
    <property type="protein sequence ID" value="THE10269.1"/>
    <property type="molecule type" value="Genomic_DNA"/>
</dbReference>
<dbReference type="Pfam" id="PF01882">
    <property type="entry name" value="DUF58"/>
    <property type="match status" value="1"/>
</dbReference>
<dbReference type="PANTHER" id="PTHR33608">
    <property type="entry name" value="BLL2464 PROTEIN"/>
    <property type="match status" value="1"/>
</dbReference>
<reference evidence="3 4" key="1">
    <citation type="journal article" date="2019" name="Indoor Air">
        <title>Impacts of indoor surface finishes on bacterial viability.</title>
        <authorList>
            <person name="Hu J."/>
            <person name="Maamar S.B."/>
            <person name="Glawe A.J."/>
            <person name="Gottel N."/>
            <person name="Gilbert J.A."/>
            <person name="Hartmann E.M."/>
        </authorList>
    </citation>
    <scope>NUCLEOTIDE SEQUENCE [LARGE SCALE GENOMIC DNA]</scope>
    <source>
        <strain evidence="3 4">AF060A6</strain>
    </source>
</reference>
<keyword evidence="4" id="KW-1185">Reference proteome</keyword>
<dbReference type="InterPro" id="IPR002035">
    <property type="entry name" value="VWF_A"/>
</dbReference>
<dbReference type="RefSeq" id="WP_136381259.1">
    <property type="nucleotide sequence ID" value="NZ_SLUB01000051.1"/>
</dbReference>
<keyword evidence="1" id="KW-0812">Transmembrane</keyword>
<organism evidence="3 4">
    <name type="scientific">Bacillus timonensis</name>
    <dbReference type="NCBI Taxonomy" id="1033734"/>
    <lineage>
        <taxon>Bacteria</taxon>
        <taxon>Bacillati</taxon>
        <taxon>Bacillota</taxon>
        <taxon>Bacilli</taxon>
        <taxon>Bacillales</taxon>
        <taxon>Bacillaceae</taxon>
        <taxon>Bacillus</taxon>
    </lineage>
</organism>